<gene>
    <name evidence="1" type="ORF">Pyn_28297</name>
</gene>
<accession>A0A314XJH4</accession>
<dbReference type="AlphaFoldDB" id="A0A314XJH4"/>
<reference evidence="1 2" key="1">
    <citation type="submission" date="2018-02" db="EMBL/GenBank/DDBJ databases">
        <title>Draft genome of wild Prunus yedoensis var. nudiflora.</title>
        <authorList>
            <person name="Baek S."/>
            <person name="Kim J.-H."/>
            <person name="Choi K."/>
            <person name="Kim G.-B."/>
            <person name="Cho A."/>
            <person name="Jang H."/>
            <person name="Shin C.-H."/>
            <person name="Yu H.-J."/>
            <person name="Mun J.-H."/>
        </authorList>
    </citation>
    <scope>NUCLEOTIDE SEQUENCE [LARGE SCALE GENOMIC DNA]</scope>
    <source>
        <strain evidence="2">cv. Jeju island</strain>
        <tissue evidence="1">Leaf</tissue>
    </source>
</reference>
<evidence type="ECO:0000313" key="2">
    <source>
        <dbReference type="Proteomes" id="UP000250321"/>
    </source>
</evidence>
<organism evidence="1 2">
    <name type="scientific">Prunus yedoensis var. nudiflora</name>
    <dbReference type="NCBI Taxonomy" id="2094558"/>
    <lineage>
        <taxon>Eukaryota</taxon>
        <taxon>Viridiplantae</taxon>
        <taxon>Streptophyta</taxon>
        <taxon>Embryophyta</taxon>
        <taxon>Tracheophyta</taxon>
        <taxon>Spermatophyta</taxon>
        <taxon>Magnoliopsida</taxon>
        <taxon>eudicotyledons</taxon>
        <taxon>Gunneridae</taxon>
        <taxon>Pentapetalae</taxon>
        <taxon>rosids</taxon>
        <taxon>fabids</taxon>
        <taxon>Rosales</taxon>
        <taxon>Rosaceae</taxon>
        <taxon>Amygdaloideae</taxon>
        <taxon>Amygdaleae</taxon>
        <taxon>Prunus</taxon>
    </lineage>
</organism>
<name>A0A314XJH4_PRUYE</name>
<comment type="caution">
    <text evidence="1">The sequence shown here is derived from an EMBL/GenBank/DDBJ whole genome shotgun (WGS) entry which is preliminary data.</text>
</comment>
<dbReference type="EMBL" id="PJQY01002615">
    <property type="protein sequence ID" value="PQP92085.1"/>
    <property type="molecule type" value="Genomic_DNA"/>
</dbReference>
<protein>
    <submittedName>
        <fullName evidence="1">Vinorine synthase-like</fullName>
    </submittedName>
</protein>
<dbReference type="Proteomes" id="UP000250321">
    <property type="component" value="Unassembled WGS sequence"/>
</dbReference>
<dbReference type="OrthoDB" id="671439at2759"/>
<proteinExistence type="predicted"/>
<sequence>MDCLISCSETWAATALGDQPQIEHPEFVSAALFPPKEFNIGYDAGIGITKNRVTKRFVFDASKIESLKTNIKGRTVQVLTPEF</sequence>
<evidence type="ECO:0000313" key="1">
    <source>
        <dbReference type="EMBL" id="PQP92085.1"/>
    </source>
</evidence>
<keyword evidence="2" id="KW-1185">Reference proteome</keyword>